<feature type="region of interest" description="Disordered" evidence="1">
    <location>
        <begin position="1"/>
        <end position="23"/>
    </location>
</feature>
<dbReference type="PANTHER" id="PTHR33559:SF1">
    <property type="entry name" value="PROTEASOME ASSEMBLY CHAPERONE 4"/>
    <property type="match status" value="1"/>
</dbReference>
<dbReference type="InParanoid" id="A0A401GES7"/>
<dbReference type="AlphaFoldDB" id="A0A401GES7"/>
<comment type="caution">
    <text evidence="2">The sequence shown here is derived from an EMBL/GenBank/DDBJ whole genome shotgun (WGS) entry which is preliminary data.</text>
</comment>
<evidence type="ECO:0000313" key="2">
    <source>
        <dbReference type="EMBL" id="GBE80682.1"/>
    </source>
</evidence>
<organism evidence="2 3">
    <name type="scientific">Sparassis crispa</name>
    <dbReference type="NCBI Taxonomy" id="139825"/>
    <lineage>
        <taxon>Eukaryota</taxon>
        <taxon>Fungi</taxon>
        <taxon>Dikarya</taxon>
        <taxon>Basidiomycota</taxon>
        <taxon>Agaricomycotina</taxon>
        <taxon>Agaricomycetes</taxon>
        <taxon>Polyporales</taxon>
        <taxon>Sparassidaceae</taxon>
        <taxon>Sparassis</taxon>
    </lineage>
</organism>
<evidence type="ECO:0000256" key="1">
    <source>
        <dbReference type="SAM" id="MobiDB-lite"/>
    </source>
</evidence>
<sequence>MSLTTTESSPSSSSRIHVKTRYIPPPEPSLPALAVQVTEMVDSYMLWIGTTNEPAESVQNAPLQGCLARDWACAMPTRDINSSLPPAATSLFRTSGSDIALSMSQRLARRFKKQIFLSVDIPPSFQTMGQGPQLILAVEKTMVETLKELEQRRT</sequence>
<dbReference type="Proteomes" id="UP000287166">
    <property type="component" value="Unassembled WGS sequence"/>
</dbReference>
<keyword evidence="3" id="KW-1185">Reference proteome</keyword>
<proteinExistence type="predicted"/>
<evidence type="ECO:0000313" key="3">
    <source>
        <dbReference type="Proteomes" id="UP000287166"/>
    </source>
</evidence>
<dbReference type="Pfam" id="PF16093">
    <property type="entry name" value="PAC4"/>
    <property type="match status" value="1"/>
</dbReference>
<dbReference type="InterPro" id="IPR032157">
    <property type="entry name" value="PAC4"/>
</dbReference>
<dbReference type="EMBL" id="BFAD01000003">
    <property type="protein sequence ID" value="GBE80682.1"/>
    <property type="molecule type" value="Genomic_DNA"/>
</dbReference>
<feature type="compositionally biased region" description="Low complexity" evidence="1">
    <location>
        <begin position="1"/>
        <end position="14"/>
    </location>
</feature>
<dbReference type="PANTHER" id="PTHR33559">
    <property type="entry name" value="PROTEASOME ASSEMBLY CHAPERONE 4"/>
    <property type="match status" value="1"/>
</dbReference>
<evidence type="ECO:0008006" key="4">
    <source>
        <dbReference type="Google" id="ProtNLM"/>
    </source>
</evidence>
<reference evidence="2 3" key="1">
    <citation type="journal article" date="2018" name="Sci. Rep.">
        <title>Genome sequence of the cauliflower mushroom Sparassis crispa (Hanabiratake) and its association with beneficial usage.</title>
        <authorList>
            <person name="Kiyama R."/>
            <person name="Furutani Y."/>
            <person name="Kawaguchi K."/>
            <person name="Nakanishi T."/>
        </authorList>
    </citation>
    <scope>NUCLEOTIDE SEQUENCE [LARGE SCALE GENOMIC DNA]</scope>
</reference>
<name>A0A401GES7_9APHY</name>
<protein>
    <recommendedName>
        <fullName evidence="4">Proteasome assembly chaperone 3</fullName>
    </recommendedName>
</protein>
<dbReference type="RefSeq" id="XP_027611595.1">
    <property type="nucleotide sequence ID" value="XM_027755794.1"/>
</dbReference>
<dbReference type="GO" id="GO:0043248">
    <property type="term" value="P:proteasome assembly"/>
    <property type="evidence" value="ECO:0007669"/>
    <property type="project" value="InterPro"/>
</dbReference>
<dbReference type="GeneID" id="38777599"/>
<gene>
    <name evidence="2" type="ORF">SCP_0304010</name>
</gene>
<accession>A0A401GES7</accession>
<dbReference type="OrthoDB" id="368507at2759"/>